<gene>
    <name evidence="1" type="ORF">dnm_065600</name>
</gene>
<proteinExistence type="predicted"/>
<organism evidence="1 2">
    <name type="scientific">Desulfonema magnum</name>
    <dbReference type="NCBI Taxonomy" id="45655"/>
    <lineage>
        <taxon>Bacteria</taxon>
        <taxon>Pseudomonadati</taxon>
        <taxon>Thermodesulfobacteriota</taxon>
        <taxon>Desulfobacteria</taxon>
        <taxon>Desulfobacterales</taxon>
        <taxon>Desulfococcaceae</taxon>
        <taxon>Desulfonema</taxon>
    </lineage>
</organism>
<dbReference type="AlphaFoldDB" id="A0A975BRH2"/>
<dbReference type="Proteomes" id="UP000663722">
    <property type="component" value="Chromosome"/>
</dbReference>
<name>A0A975BRH2_9BACT</name>
<evidence type="ECO:0000313" key="2">
    <source>
        <dbReference type="Proteomes" id="UP000663722"/>
    </source>
</evidence>
<protein>
    <submittedName>
        <fullName evidence="1">Uncharacterized protein</fullName>
    </submittedName>
</protein>
<reference evidence="1" key="1">
    <citation type="journal article" date="2021" name="Microb. Physiol.">
        <title>Proteogenomic Insights into the Physiology of Marine, Sulfate-Reducing, Filamentous Desulfonema limicola and Desulfonema magnum.</title>
        <authorList>
            <person name="Schnaars V."/>
            <person name="Wohlbrand L."/>
            <person name="Scheve S."/>
            <person name="Hinrichs C."/>
            <person name="Reinhardt R."/>
            <person name="Rabus R."/>
        </authorList>
    </citation>
    <scope>NUCLEOTIDE SEQUENCE</scope>
    <source>
        <strain evidence="1">4be13</strain>
    </source>
</reference>
<dbReference type="EMBL" id="CP061800">
    <property type="protein sequence ID" value="QTA90499.1"/>
    <property type="molecule type" value="Genomic_DNA"/>
</dbReference>
<accession>A0A975BRH2</accession>
<dbReference type="KEGG" id="dmm:dnm_065600"/>
<keyword evidence="2" id="KW-1185">Reference proteome</keyword>
<sequence length="72" mass="8334">MISKLQEGQRFRQSDAREMLVGKPGWFDETGFSSEAMNKQILLLFQTVCDDKYQTINFLISARKRNPAFFPG</sequence>
<evidence type="ECO:0000313" key="1">
    <source>
        <dbReference type="EMBL" id="QTA90499.1"/>
    </source>
</evidence>